<protein>
    <submittedName>
        <fullName evidence="1">Uncharacterized protein</fullName>
    </submittedName>
</protein>
<proteinExistence type="predicted"/>
<feature type="non-terminal residue" evidence="1">
    <location>
        <position position="154"/>
    </location>
</feature>
<dbReference type="AlphaFoldDB" id="A0A9P0JVE5"/>
<keyword evidence="2" id="KW-1185">Reference proteome</keyword>
<evidence type="ECO:0000313" key="2">
    <source>
        <dbReference type="Proteomes" id="UP001152888"/>
    </source>
</evidence>
<sequence length="154" mass="16815">VGSCGDCAATAAAAAAAAACSRPPCTATAVELPPPTPRPLPGPPPVLPPPLFSGLNNRTMYKGGSMMMSFHMPKQNASIRIDNYIFLFPNDLIRSTIFVFSSEICDVDRKNRQIRTISLFQFKVRRKAAETARDINDAFVKGTTNEREHTECQD</sequence>
<dbReference type="EMBL" id="CAKOFQ010006699">
    <property type="protein sequence ID" value="CAH1962048.1"/>
    <property type="molecule type" value="Genomic_DNA"/>
</dbReference>
<dbReference type="OrthoDB" id="616263at2759"/>
<gene>
    <name evidence="1" type="ORF">ACAOBT_LOCUS4460</name>
</gene>
<dbReference type="Proteomes" id="UP001152888">
    <property type="component" value="Unassembled WGS sequence"/>
</dbReference>
<dbReference type="Gene3D" id="1.10.10.1450">
    <property type="match status" value="1"/>
</dbReference>
<evidence type="ECO:0000313" key="1">
    <source>
        <dbReference type="EMBL" id="CAH1962048.1"/>
    </source>
</evidence>
<organism evidence="1 2">
    <name type="scientific">Acanthoscelides obtectus</name>
    <name type="common">Bean weevil</name>
    <name type="synonym">Bruchus obtectus</name>
    <dbReference type="NCBI Taxonomy" id="200917"/>
    <lineage>
        <taxon>Eukaryota</taxon>
        <taxon>Metazoa</taxon>
        <taxon>Ecdysozoa</taxon>
        <taxon>Arthropoda</taxon>
        <taxon>Hexapoda</taxon>
        <taxon>Insecta</taxon>
        <taxon>Pterygota</taxon>
        <taxon>Neoptera</taxon>
        <taxon>Endopterygota</taxon>
        <taxon>Coleoptera</taxon>
        <taxon>Polyphaga</taxon>
        <taxon>Cucujiformia</taxon>
        <taxon>Chrysomeloidea</taxon>
        <taxon>Chrysomelidae</taxon>
        <taxon>Bruchinae</taxon>
        <taxon>Bruchini</taxon>
        <taxon>Acanthoscelides</taxon>
    </lineage>
</organism>
<name>A0A9P0JVE5_ACAOB</name>
<reference evidence="1" key="1">
    <citation type="submission" date="2022-03" db="EMBL/GenBank/DDBJ databases">
        <authorList>
            <person name="Sayadi A."/>
        </authorList>
    </citation>
    <scope>NUCLEOTIDE SEQUENCE</scope>
</reference>
<accession>A0A9P0JVE5</accession>
<comment type="caution">
    <text evidence="1">The sequence shown here is derived from an EMBL/GenBank/DDBJ whole genome shotgun (WGS) entry which is preliminary data.</text>
</comment>